<evidence type="ECO:0000313" key="2">
    <source>
        <dbReference type="EMBL" id="GBN91266.1"/>
    </source>
</evidence>
<organism evidence="2 3">
    <name type="scientific">Araneus ventricosus</name>
    <name type="common">Orbweaver spider</name>
    <name type="synonym">Epeira ventricosa</name>
    <dbReference type="NCBI Taxonomy" id="182803"/>
    <lineage>
        <taxon>Eukaryota</taxon>
        <taxon>Metazoa</taxon>
        <taxon>Ecdysozoa</taxon>
        <taxon>Arthropoda</taxon>
        <taxon>Chelicerata</taxon>
        <taxon>Arachnida</taxon>
        <taxon>Araneae</taxon>
        <taxon>Araneomorphae</taxon>
        <taxon>Entelegynae</taxon>
        <taxon>Araneoidea</taxon>
        <taxon>Araneidae</taxon>
        <taxon>Araneus</taxon>
    </lineage>
</organism>
<name>A0A4Y2SVA1_ARAVE</name>
<accession>A0A4Y2SVA1</accession>
<reference evidence="2 3" key="1">
    <citation type="journal article" date="2019" name="Sci. Rep.">
        <title>Orb-weaving spider Araneus ventricosus genome elucidates the spidroin gene catalogue.</title>
        <authorList>
            <person name="Kono N."/>
            <person name="Nakamura H."/>
            <person name="Ohtoshi R."/>
            <person name="Moran D.A.P."/>
            <person name="Shinohara A."/>
            <person name="Yoshida Y."/>
            <person name="Fujiwara M."/>
            <person name="Mori M."/>
            <person name="Tomita M."/>
            <person name="Arakawa K."/>
        </authorList>
    </citation>
    <scope>NUCLEOTIDE SEQUENCE [LARGE SCALE GENOMIC DNA]</scope>
</reference>
<gene>
    <name evidence="2" type="ORF">AVEN_169005_1</name>
</gene>
<dbReference type="AlphaFoldDB" id="A0A4Y2SVA1"/>
<feature type="compositionally biased region" description="Basic and acidic residues" evidence="1">
    <location>
        <begin position="16"/>
        <end position="25"/>
    </location>
</feature>
<keyword evidence="3" id="KW-1185">Reference proteome</keyword>
<proteinExistence type="predicted"/>
<dbReference type="Proteomes" id="UP000499080">
    <property type="component" value="Unassembled WGS sequence"/>
</dbReference>
<sequence length="77" mass="8457">MALSTSVSRLATVLTPREKNADSRHAGGGRYGNGIFHRILGVKERALFHLAEIDPALNSFADNGSQKWEMPNNLRPP</sequence>
<feature type="region of interest" description="Disordered" evidence="1">
    <location>
        <begin position="1"/>
        <end position="31"/>
    </location>
</feature>
<dbReference type="EMBL" id="BGPR01023805">
    <property type="protein sequence ID" value="GBN91266.1"/>
    <property type="molecule type" value="Genomic_DNA"/>
</dbReference>
<protein>
    <submittedName>
        <fullName evidence="2">Uncharacterized protein</fullName>
    </submittedName>
</protein>
<evidence type="ECO:0000256" key="1">
    <source>
        <dbReference type="SAM" id="MobiDB-lite"/>
    </source>
</evidence>
<comment type="caution">
    <text evidence="2">The sequence shown here is derived from an EMBL/GenBank/DDBJ whole genome shotgun (WGS) entry which is preliminary data.</text>
</comment>
<evidence type="ECO:0000313" key="3">
    <source>
        <dbReference type="Proteomes" id="UP000499080"/>
    </source>
</evidence>